<reference evidence="2" key="1">
    <citation type="submission" date="2022-11" db="UniProtKB">
        <authorList>
            <consortium name="WormBaseParasite"/>
        </authorList>
    </citation>
    <scope>IDENTIFICATION</scope>
</reference>
<evidence type="ECO:0000313" key="2">
    <source>
        <dbReference type="WBParaSite" id="JU765_v2.g18929.t1"/>
    </source>
</evidence>
<evidence type="ECO:0000313" key="1">
    <source>
        <dbReference type="Proteomes" id="UP000887576"/>
    </source>
</evidence>
<organism evidence="1 2">
    <name type="scientific">Panagrolaimus sp. JU765</name>
    <dbReference type="NCBI Taxonomy" id="591449"/>
    <lineage>
        <taxon>Eukaryota</taxon>
        <taxon>Metazoa</taxon>
        <taxon>Ecdysozoa</taxon>
        <taxon>Nematoda</taxon>
        <taxon>Chromadorea</taxon>
        <taxon>Rhabditida</taxon>
        <taxon>Tylenchina</taxon>
        <taxon>Panagrolaimomorpha</taxon>
        <taxon>Panagrolaimoidea</taxon>
        <taxon>Panagrolaimidae</taxon>
        <taxon>Panagrolaimus</taxon>
    </lineage>
</organism>
<dbReference type="Proteomes" id="UP000887576">
    <property type="component" value="Unplaced"/>
</dbReference>
<proteinExistence type="predicted"/>
<sequence length="94" mass="10678">MSENRSKCDPILYPSEYVTTIVHYVLGERCRGSFIMIPTVFVYSVILILGLFGNIFTCIVIAKNKSMHNPTNYYLFSLAISDLLMLILGKSFKC</sequence>
<accession>A0AC34QSL5</accession>
<dbReference type="WBParaSite" id="JU765_v2.g18929.t1">
    <property type="protein sequence ID" value="JU765_v2.g18929.t1"/>
    <property type="gene ID" value="JU765_v2.g18929"/>
</dbReference>
<name>A0AC34QSL5_9BILA</name>
<protein>
    <submittedName>
        <fullName evidence="2">G-protein coupled receptors family 1 profile domain-containing protein</fullName>
    </submittedName>
</protein>